<dbReference type="RefSeq" id="WP_198108712.1">
    <property type="nucleotide sequence ID" value="NZ_JAEDWX010000012.1"/>
</dbReference>
<dbReference type="SMART" id="SM00421">
    <property type="entry name" value="HTH_LUXR"/>
    <property type="match status" value="1"/>
</dbReference>
<comment type="caution">
    <text evidence="5">The sequence shown here is derived from an EMBL/GenBank/DDBJ whole genome shotgun (WGS) entry which is preliminary data.</text>
</comment>
<dbReference type="Gene3D" id="1.10.10.10">
    <property type="entry name" value="Winged helix-like DNA-binding domain superfamily/Winged helix DNA-binding domain"/>
    <property type="match status" value="1"/>
</dbReference>
<evidence type="ECO:0000313" key="6">
    <source>
        <dbReference type="Proteomes" id="UP001171620"/>
    </source>
</evidence>
<dbReference type="AlphaFoldDB" id="A0AAW7SVQ4"/>
<dbReference type="InterPro" id="IPR059106">
    <property type="entry name" value="WHD_MalT"/>
</dbReference>
<dbReference type="Pfam" id="PF17874">
    <property type="entry name" value="TPR_MalT"/>
    <property type="match status" value="1"/>
</dbReference>
<dbReference type="InterPro" id="IPR036388">
    <property type="entry name" value="WH-like_DNA-bd_sf"/>
</dbReference>
<evidence type="ECO:0000256" key="3">
    <source>
        <dbReference type="ARBA" id="ARBA00023163"/>
    </source>
</evidence>
<dbReference type="PRINTS" id="PR00038">
    <property type="entry name" value="HTHLUXR"/>
</dbReference>
<evidence type="ECO:0000256" key="2">
    <source>
        <dbReference type="ARBA" id="ARBA00023125"/>
    </source>
</evidence>
<evidence type="ECO:0000259" key="4">
    <source>
        <dbReference type="PROSITE" id="PS50043"/>
    </source>
</evidence>
<dbReference type="Pfam" id="PF25873">
    <property type="entry name" value="WHD_MalT"/>
    <property type="match status" value="1"/>
</dbReference>
<dbReference type="GO" id="GO:0003677">
    <property type="term" value="F:DNA binding"/>
    <property type="evidence" value="ECO:0007669"/>
    <property type="project" value="UniProtKB-KW"/>
</dbReference>
<proteinExistence type="predicted"/>
<keyword evidence="2" id="KW-0238">DNA-binding</keyword>
<accession>A0AAW7SVQ4</accession>
<dbReference type="Gene3D" id="1.25.40.10">
    <property type="entry name" value="Tetratricopeptide repeat domain"/>
    <property type="match status" value="1"/>
</dbReference>
<dbReference type="SUPFAM" id="SSF46894">
    <property type="entry name" value="C-terminal effector domain of the bipartite response regulators"/>
    <property type="match status" value="1"/>
</dbReference>
<organism evidence="5 6">
    <name type="scientific">Burkholderia vietnamiensis</name>
    <dbReference type="NCBI Taxonomy" id="60552"/>
    <lineage>
        <taxon>Bacteria</taxon>
        <taxon>Pseudomonadati</taxon>
        <taxon>Pseudomonadota</taxon>
        <taxon>Betaproteobacteria</taxon>
        <taxon>Burkholderiales</taxon>
        <taxon>Burkholderiaceae</taxon>
        <taxon>Burkholderia</taxon>
        <taxon>Burkholderia cepacia complex</taxon>
    </lineage>
</organism>
<dbReference type="EMBL" id="JAUJRV010000005">
    <property type="protein sequence ID" value="MDN7795117.1"/>
    <property type="molecule type" value="Genomic_DNA"/>
</dbReference>
<name>A0AAW7SVQ4_BURVI</name>
<gene>
    <name evidence="5" type="ORF">QZM33_09145</name>
</gene>
<evidence type="ECO:0000313" key="5">
    <source>
        <dbReference type="EMBL" id="MDN7795117.1"/>
    </source>
</evidence>
<dbReference type="InterPro" id="IPR011990">
    <property type="entry name" value="TPR-like_helical_dom_sf"/>
</dbReference>
<feature type="domain" description="HTH luxR-type" evidence="4">
    <location>
        <begin position="770"/>
        <end position="835"/>
    </location>
</feature>
<dbReference type="PANTHER" id="PTHR44688:SF16">
    <property type="entry name" value="DNA-BINDING TRANSCRIPTIONAL ACTIVATOR DEVR_DOSR"/>
    <property type="match status" value="1"/>
</dbReference>
<reference evidence="5" key="1">
    <citation type="submission" date="2023-07" db="EMBL/GenBank/DDBJ databases">
        <title>A collection of bacterial strains from the Burkholderia cepacia Research Laboratory and Repository.</title>
        <authorList>
            <person name="Lipuma J."/>
            <person name="Spilker T."/>
            <person name="Caverly L."/>
        </authorList>
    </citation>
    <scope>NUCLEOTIDE SEQUENCE</scope>
    <source>
        <strain evidence="5">AU44268</strain>
    </source>
</reference>
<dbReference type="InterPro" id="IPR041617">
    <property type="entry name" value="TPR_MalT"/>
</dbReference>
<dbReference type="Pfam" id="PF00196">
    <property type="entry name" value="GerE"/>
    <property type="match status" value="1"/>
</dbReference>
<keyword evidence="1" id="KW-0805">Transcription regulation</keyword>
<protein>
    <submittedName>
        <fullName evidence="5">LuxR C-terminal-related transcriptional regulator</fullName>
    </submittedName>
</protein>
<dbReference type="InterPro" id="IPR000792">
    <property type="entry name" value="Tscrpt_reg_LuxR_C"/>
</dbReference>
<dbReference type="PANTHER" id="PTHR44688">
    <property type="entry name" value="DNA-BINDING TRANSCRIPTIONAL ACTIVATOR DEVR_DOSR"/>
    <property type="match status" value="1"/>
</dbReference>
<dbReference type="SUPFAM" id="SSF48452">
    <property type="entry name" value="TPR-like"/>
    <property type="match status" value="1"/>
</dbReference>
<dbReference type="Proteomes" id="UP001171620">
    <property type="component" value="Unassembled WGS sequence"/>
</dbReference>
<dbReference type="PROSITE" id="PS50043">
    <property type="entry name" value="HTH_LUXR_2"/>
    <property type="match status" value="1"/>
</dbReference>
<dbReference type="PROSITE" id="PS00622">
    <property type="entry name" value="HTH_LUXR_1"/>
    <property type="match status" value="1"/>
</dbReference>
<dbReference type="CDD" id="cd06170">
    <property type="entry name" value="LuxR_C_like"/>
    <property type="match status" value="1"/>
</dbReference>
<dbReference type="GO" id="GO:0006355">
    <property type="term" value="P:regulation of DNA-templated transcription"/>
    <property type="evidence" value="ECO:0007669"/>
    <property type="project" value="InterPro"/>
</dbReference>
<dbReference type="InterPro" id="IPR016032">
    <property type="entry name" value="Sig_transdc_resp-reg_C-effctor"/>
</dbReference>
<keyword evidence="3" id="KW-0804">Transcription</keyword>
<evidence type="ECO:0000256" key="1">
    <source>
        <dbReference type="ARBA" id="ARBA00023015"/>
    </source>
</evidence>
<sequence>MLQLHDAFRTYGMRTRWLTLDRTDNDPQRFLDFVRESLHQEGHHPGRGLDTYAASPIGDVATSIEPVALFVDDCEAVADQGASMLIRELIDQLPRGSRLVIGSRKQPDLRLARLRAQGLVCEFGAADLRFSADESRQLLSFGLSAALTDIDLELLNNRTEGWPTAVALASMALEHHRGNSDFLRHFSGSTQAVADYLSDMVLDHQPADAREFMLATSILRQLNVSVCQAILPKVDCASLLRRLESSNLFLLPIAGQPDQWRYHPLFADFLRVRLLRDNGSEYQRLHLAASGWYEAHGHLVQAIDHAIEGGDHPQACALLADRAMQFLSEGRLRLLARWFAAIPSKALRQYPLLEMISLWATTFTQGGFEAMRRFEASSHLKIDDPNVRAHVDALRCAWFMMQDRPADAYAAGQAALERLPTSQAYADNVLGIVMSGLMAQYGESDKAHHLLDVVRQRQGDALFIRMFTESVEGDQDLQNGLLRQATARFRIAIGASHSVSRDFTSSNAWAGILYAFALYEADQLDKAERLFRVYLPVVQPMGLQDHVILASLCLSRIARARGDIDEATAKLVELEQLGRAQCLPRIVASARLEYAHTLMLQGRAQESANELDEADRFDAWGDERRLRRLVHVSHDPVMERLRWALHFGDPQRALSELNAELVWSGINHRPLRTITLSMLRAAALHRTGEEAEALVQLREVLTKTAEEGFVRRVIDEGPLLLSLIPRLLVLLESHNGDPLLIEYLQRIVRSAGPFATPTSRTSTGRTEPTTNELLEPLTPKEIRALELLAEGYSNLAIAEKLGVSRNTIRTHLRNINAKFDVTSRTQAIARARQLGLLQ</sequence>